<keyword evidence="1" id="KW-1133">Transmembrane helix</keyword>
<proteinExistence type="predicted"/>
<dbReference type="Proteomes" id="UP000014020">
    <property type="component" value="Unassembled WGS sequence"/>
</dbReference>
<evidence type="ECO:0000313" key="2">
    <source>
        <dbReference type="EMBL" id="EOP32836.1"/>
    </source>
</evidence>
<evidence type="ECO:0000313" key="3">
    <source>
        <dbReference type="Proteomes" id="UP000014020"/>
    </source>
</evidence>
<feature type="transmembrane region" description="Helical" evidence="1">
    <location>
        <begin position="45"/>
        <end position="65"/>
    </location>
</feature>
<sequence length="72" mass="8371">MKRFLLFLHCCFWLNICLLPISFFIGGMATDAPWSGWREFFCGFLYIQGIPLIVFITGFFILVVINNSSKKK</sequence>
<dbReference type="AlphaFoldDB" id="R8MFD9"/>
<name>R8MFD9_BACCX</name>
<protein>
    <submittedName>
        <fullName evidence="2">Uncharacterized protein</fullName>
    </submittedName>
</protein>
<keyword evidence="1" id="KW-0472">Membrane</keyword>
<feature type="transmembrane region" description="Helical" evidence="1">
    <location>
        <begin position="5"/>
        <end position="25"/>
    </location>
</feature>
<reference evidence="3" key="1">
    <citation type="submission" date="2012-12" db="EMBL/GenBank/DDBJ databases">
        <title>The genome sequence of Bacillus cereus VD146.</title>
        <authorList>
            <consortium name="The Broad Institute Genome Sequencing Platform"/>
            <consortium name="The Broad Institute Genome Sequencing Center for Infectious Disease"/>
            <person name="Feldgarden M."/>
            <person name="Van der Auwera G.A."/>
            <person name="Mahillon J."/>
            <person name="Duprez V."/>
            <person name="Timmery S."/>
            <person name="Mattelet C."/>
            <person name="Dierick K."/>
            <person name="Sun M."/>
            <person name="Yu Z."/>
            <person name="Zhu L."/>
            <person name="Hu X."/>
            <person name="Shank E.B."/>
            <person name="Swiecicka I."/>
            <person name="Hansen B.M."/>
            <person name="Andrup L."/>
            <person name="Walker B."/>
            <person name="Young S.K."/>
            <person name="Zeng Q."/>
            <person name="Gargeya S."/>
            <person name="Fitzgerald M."/>
            <person name="Haas B."/>
            <person name="Abouelleil A."/>
            <person name="Alvarado L."/>
            <person name="Arachchi H.M."/>
            <person name="Berlin A.M."/>
            <person name="Chapman S.B."/>
            <person name="Dewar J."/>
            <person name="Goldberg J."/>
            <person name="Griggs A."/>
            <person name="Gujja S."/>
            <person name="Hansen M."/>
            <person name="Howarth C."/>
            <person name="Imamovic A."/>
            <person name="Larimer J."/>
            <person name="McCowan C."/>
            <person name="Murphy C."/>
            <person name="Neiman D."/>
            <person name="Pearson M."/>
            <person name="Priest M."/>
            <person name="Roberts A."/>
            <person name="Saif S."/>
            <person name="Shea T."/>
            <person name="Sisk P."/>
            <person name="Sykes S."/>
            <person name="Wortman J."/>
            <person name="Nusbaum C."/>
            <person name="Birren B."/>
        </authorList>
    </citation>
    <scope>NUCLEOTIDE SEQUENCE [LARGE SCALE GENOMIC DNA]</scope>
    <source>
        <strain evidence="3">VD146</strain>
    </source>
</reference>
<comment type="caution">
    <text evidence="2">The sequence shown here is derived from an EMBL/GenBank/DDBJ whole genome shotgun (WGS) entry which is preliminary data.</text>
</comment>
<accession>R8MFD9</accession>
<dbReference type="HOGENOM" id="CLU_195760_0_0_9"/>
<organism evidence="2 3">
    <name type="scientific">Bacillus cereus (strain VD146)</name>
    <dbReference type="NCBI Taxonomy" id="1053236"/>
    <lineage>
        <taxon>Bacteria</taxon>
        <taxon>Bacillati</taxon>
        <taxon>Bacillota</taxon>
        <taxon>Bacilli</taxon>
        <taxon>Bacillales</taxon>
        <taxon>Bacillaceae</taxon>
        <taxon>Bacillus</taxon>
        <taxon>Bacillus cereus group</taxon>
    </lineage>
</organism>
<gene>
    <name evidence="2" type="ORF">IK1_06009</name>
</gene>
<keyword evidence="1" id="KW-0812">Transmembrane</keyword>
<dbReference type="PATRIC" id="fig|1053236.3.peg.6132"/>
<evidence type="ECO:0000256" key="1">
    <source>
        <dbReference type="SAM" id="Phobius"/>
    </source>
</evidence>
<dbReference type="EMBL" id="AHFE01000070">
    <property type="protein sequence ID" value="EOP32836.1"/>
    <property type="molecule type" value="Genomic_DNA"/>
</dbReference>